<feature type="transmembrane region" description="Helical" evidence="1">
    <location>
        <begin position="413"/>
        <end position="438"/>
    </location>
</feature>
<feature type="transmembrane region" description="Helical" evidence="1">
    <location>
        <begin position="21"/>
        <end position="45"/>
    </location>
</feature>
<dbReference type="RefSeq" id="WP_094335621.1">
    <property type="nucleotide sequence ID" value="NZ_NFIE01000012.1"/>
</dbReference>
<proteinExistence type="predicted"/>
<evidence type="ECO:0000256" key="1">
    <source>
        <dbReference type="SAM" id="Phobius"/>
    </source>
</evidence>
<dbReference type="OrthoDB" id="3194769at2"/>
<organism evidence="2 3">
    <name type="scientific">[Collinsella] massiliensis</name>
    <dbReference type="NCBI Taxonomy" id="1232426"/>
    <lineage>
        <taxon>Bacteria</taxon>
        <taxon>Bacillati</taxon>
        <taxon>Actinomycetota</taxon>
        <taxon>Coriobacteriia</taxon>
        <taxon>Coriobacteriales</taxon>
        <taxon>Coriobacteriaceae</taxon>
        <taxon>Enorma</taxon>
    </lineage>
</organism>
<protein>
    <recommendedName>
        <fullName evidence="4">Glycosyltransferase RgtA/B/C/D-like domain-containing protein</fullName>
    </recommendedName>
</protein>
<keyword evidence="1" id="KW-1133">Transmembrane helix</keyword>
<reference evidence="3" key="1">
    <citation type="submission" date="2017-04" db="EMBL/GenBank/DDBJ databases">
        <title>Function of individual gut microbiota members based on whole genome sequencing of pure cultures obtained from chicken caecum.</title>
        <authorList>
            <person name="Medvecky M."/>
            <person name="Cejkova D."/>
            <person name="Polansky O."/>
            <person name="Karasova D."/>
            <person name="Kubasova T."/>
            <person name="Cizek A."/>
            <person name="Rychlik I."/>
        </authorList>
    </citation>
    <scope>NUCLEOTIDE SEQUENCE [LARGE SCALE GENOMIC DNA]</scope>
    <source>
        <strain evidence="3">An5</strain>
    </source>
</reference>
<dbReference type="Proteomes" id="UP000195781">
    <property type="component" value="Unassembled WGS sequence"/>
</dbReference>
<gene>
    <name evidence="2" type="ORF">B5G02_06365</name>
</gene>
<feature type="transmembrane region" description="Helical" evidence="1">
    <location>
        <begin position="195"/>
        <end position="211"/>
    </location>
</feature>
<keyword evidence="1" id="KW-0812">Transmembrane</keyword>
<keyword evidence="3" id="KW-1185">Reference proteome</keyword>
<feature type="transmembrane region" description="Helical" evidence="1">
    <location>
        <begin position="71"/>
        <end position="90"/>
    </location>
</feature>
<feature type="transmembrane region" description="Helical" evidence="1">
    <location>
        <begin position="171"/>
        <end position="189"/>
    </location>
</feature>
<feature type="transmembrane region" description="Helical" evidence="1">
    <location>
        <begin position="126"/>
        <end position="159"/>
    </location>
</feature>
<evidence type="ECO:0000313" key="2">
    <source>
        <dbReference type="EMBL" id="OUN88529.1"/>
    </source>
</evidence>
<evidence type="ECO:0000313" key="3">
    <source>
        <dbReference type="Proteomes" id="UP000195781"/>
    </source>
</evidence>
<dbReference type="AlphaFoldDB" id="A0A1Y3XZI8"/>
<keyword evidence="1" id="KW-0472">Membrane</keyword>
<dbReference type="EMBL" id="NFIE01000012">
    <property type="protein sequence ID" value="OUN88529.1"/>
    <property type="molecule type" value="Genomic_DNA"/>
</dbReference>
<accession>A0A1Y3XZI8</accession>
<name>A0A1Y3XZI8_9ACTN</name>
<evidence type="ECO:0008006" key="4">
    <source>
        <dbReference type="Google" id="ProtNLM"/>
    </source>
</evidence>
<comment type="caution">
    <text evidence="2">The sequence shown here is derived from an EMBL/GenBank/DDBJ whole genome shotgun (WGS) entry which is preliminary data.</text>
</comment>
<feature type="transmembrane region" description="Helical" evidence="1">
    <location>
        <begin position="353"/>
        <end position="373"/>
    </location>
</feature>
<sequence>MAEIGKHVKPVERAQDEPAAASARTVAACLAVSVAIVALICLVQVPKYAMPDDFMQDLYARGAYLDTPGFLMLYSLVGFSAPISWLYALLPAVPWYPVALLGLIAISFAAVGVTAVSARVPAPLKVFLAGALALCEVMATVYLTYTIVAFIACAAGVVLVLRRAAFCRPQGFRASDVLAFALIVEGFSLRPESGAAALVLFVPFLVWALACNRNARMMAFAVGVVAAMGLSYAAGQVAWRITPGWEEFQQTFKAAQAVADYPVVDYEDVQQVAPELSQTDVDMIYEFIFVDADTYSLETFQALDGVVEGYGLATMLAGMVARVSFTAFAFGLLVVLAATAGFICAARRLPAGACAVAWAIPALALAEFLLIFLRARLKIHVFLPVFIVALFALVVCCLIPARRGGDPRAERPLGVFLGRVVPAAGVLAYAAVLGLLWVTYVRPLQASLGNELTANTEAYLASHEDQLVLFTNTQGIVMNDDIFSFDAWRQPDNAVFIGGYEYYTPSWETFLTREGLTRDGFLLNLIDNDDMVTASYPEQAELIATYLSEHSGQAVEAERVETLGETTSGDEDVCIWRYRTA</sequence>
<feature type="transmembrane region" description="Helical" evidence="1">
    <location>
        <begin position="379"/>
        <end position="401"/>
    </location>
</feature>
<feature type="transmembrane region" description="Helical" evidence="1">
    <location>
        <begin position="325"/>
        <end position="346"/>
    </location>
</feature>
<feature type="transmembrane region" description="Helical" evidence="1">
    <location>
        <begin position="97"/>
        <end position="120"/>
    </location>
</feature>